<feature type="transmembrane region" description="Helical" evidence="9">
    <location>
        <begin position="191"/>
        <end position="209"/>
    </location>
</feature>
<evidence type="ECO:0000256" key="1">
    <source>
        <dbReference type="ARBA" id="ARBA00004141"/>
    </source>
</evidence>
<comment type="subcellular location">
    <subcellularLocation>
        <location evidence="1">Membrane</location>
        <topology evidence="1">Multi-pass membrane protein</topology>
    </subcellularLocation>
</comment>
<dbReference type="GO" id="GO:0140359">
    <property type="term" value="F:ABC-type transporter activity"/>
    <property type="evidence" value="ECO:0007669"/>
    <property type="project" value="InterPro"/>
</dbReference>
<feature type="non-terminal residue" evidence="11">
    <location>
        <position position="649"/>
    </location>
</feature>
<dbReference type="InterPro" id="IPR050173">
    <property type="entry name" value="ABC_transporter_C-like"/>
</dbReference>
<dbReference type="InterPro" id="IPR027417">
    <property type="entry name" value="P-loop_NTPase"/>
</dbReference>
<sequence>MLSQDHLPNPSSDMSAWDCGQRVSRAFQEAWRKYNAWEKLIGVEVVSRSDANSLGVLRWVGMPQQGGYNKVMAAVEWSRAPAERVAQSSDAEHSPFFSGVVHGEQLFAPDREDSCTLEEAASVRLVSHTNDTDLLEAIGTPQKPSLSKVMINALPAYFYGQIPFKAVGDVCTLLLPMLLSKFVKYITKETPTLSTGLLIVFALFAIQAIQSCSLHRFYHVSIKGGLQYRSAIITVLFEKCFTVSAKSLAKPDINSGRIINMVTTDAERINEFIQYCMYLWSSPIVFLVSIALLSSFVGWCSLMAIVAMAATLPLNTYIMKIMVKAREQLVKATDLRVKSTNEFLSGIRIAKFMTWEPRFIATIEERRGNETYFLKKVQFCRVWMAFISIATPMIMIAVVFVMYNALGNPLTADVVFPTISLLGVIRMPFMMLPFVFTAAVQYGVSSRRVIKFLECENTSAQSVEDIADLYESCGSGSLCEAAAYLDGVDITAYVPARLPFAPKIKATFIARLLRMMCCCGPCSERAQRPTPSAVRFEDPAVASTSPSGSPSTRQAPNASGKPTVAEEPFFEVEPKVLLRNLKVQVPAGKLTVVVGATGSGKSTLLQALLGQLEVSRGHVWATRSIAYVPQQSWIMNATLRDNVLFFADL</sequence>
<dbReference type="GO" id="GO:0016887">
    <property type="term" value="F:ATP hydrolysis activity"/>
    <property type="evidence" value="ECO:0007669"/>
    <property type="project" value="InterPro"/>
</dbReference>
<evidence type="ECO:0000256" key="7">
    <source>
        <dbReference type="ARBA" id="ARBA00023136"/>
    </source>
</evidence>
<proteinExistence type="predicted"/>
<evidence type="ECO:0000313" key="11">
    <source>
        <dbReference type="EMBL" id="EPY33154.1"/>
    </source>
</evidence>
<evidence type="ECO:0000313" key="12">
    <source>
        <dbReference type="Proteomes" id="UP000015354"/>
    </source>
</evidence>
<gene>
    <name evidence="11" type="ORF">STCU_02461</name>
</gene>
<evidence type="ECO:0000256" key="5">
    <source>
        <dbReference type="ARBA" id="ARBA00022840"/>
    </source>
</evidence>
<feature type="transmembrane region" description="Helical" evidence="9">
    <location>
        <begin position="423"/>
        <end position="444"/>
    </location>
</feature>
<dbReference type="AlphaFoldDB" id="S9UWN7"/>
<feature type="compositionally biased region" description="Polar residues" evidence="8">
    <location>
        <begin position="542"/>
        <end position="557"/>
    </location>
</feature>
<dbReference type="Pfam" id="PF00005">
    <property type="entry name" value="ABC_tran"/>
    <property type="match status" value="1"/>
</dbReference>
<dbReference type="Pfam" id="PF00664">
    <property type="entry name" value="ABC_membrane"/>
    <property type="match status" value="1"/>
</dbReference>
<dbReference type="SUPFAM" id="SSF52540">
    <property type="entry name" value="P-loop containing nucleoside triphosphate hydrolases"/>
    <property type="match status" value="1"/>
</dbReference>
<dbReference type="Gene3D" id="1.20.1560.10">
    <property type="entry name" value="ABC transporter type 1, transmembrane domain"/>
    <property type="match status" value="1"/>
</dbReference>
<dbReference type="FunFam" id="1.20.1560.10:FF:000082">
    <property type="entry name" value="ABC transporter, multidrug resistance associated protein"/>
    <property type="match status" value="1"/>
</dbReference>
<dbReference type="PANTHER" id="PTHR24223">
    <property type="entry name" value="ATP-BINDING CASSETTE SUB-FAMILY C"/>
    <property type="match status" value="1"/>
</dbReference>
<feature type="transmembrane region" description="Helical" evidence="9">
    <location>
        <begin position="382"/>
        <end position="403"/>
    </location>
</feature>
<keyword evidence="3 9" id="KW-0812">Transmembrane</keyword>
<dbReference type="EMBL" id="ATMH01002461">
    <property type="protein sequence ID" value="EPY33154.1"/>
    <property type="molecule type" value="Genomic_DNA"/>
</dbReference>
<evidence type="ECO:0000256" key="4">
    <source>
        <dbReference type="ARBA" id="ARBA00022741"/>
    </source>
</evidence>
<evidence type="ECO:0000256" key="3">
    <source>
        <dbReference type="ARBA" id="ARBA00022692"/>
    </source>
</evidence>
<keyword evidence="5" id="KW-0067">ATP-binding</keyword>
<dbReference type="GO" id="GO:0016020">
    <property type="term" value="C:membrane"/>
    <property type="evidence" value="ECO:0007669"/>
    <property type="project" value="UniProtKB-SubCell"/>
</dbReference>
<dbReference type="InterPro" id="IPR011527">
    <property type="entry name" value="ABC1_TM_dom"/>
</dbReference>
<dbReference type="InterPro" id="IPR036640">
    <property type="entry name" value="ABC1_TM_sf"/>
</dbReference>
<dbReference type="CDD" id="cd18579">
    <property type="entry name" value="ABC_6TM_ABCC_D1"/>
    <property type="match status" value="1"/>
</dbReference>
<dbReference type="GO" id="GO:0005524">
    <property type="term" value="F:ATP binding"/>
    <property type="evidence" value="ECO:0007669"/>
    <property type="project" value="UniProtKB-KW"/>
</dbReference>
<protein>
    <recommendedName>
        <fullName evidence="10">ABC transmembrane type-1 domain-containing protein</fullName>
    </recommendedName>
</protein>
<feature type="domain" description="ABC transmembrane type-1" evidence="10">
    <location>
        <begin position="164"/>
        <end position="441"/>
    </location>
</feature>
<evidence type="ECO:0000256" key="6">
    <source>
        <dbReference type="ARBA" id="ARBA00022989"/>
    </source>
</evidence>
<evidence type="ECO:0000256" key="9">
    <source>
        <dbReference type="SAM" id="Phobius"/>
    </source>
</evidence>
<feature type="region of interest" description="Disordered" evidence="8">
    <location>
        <begin position="539"/>
        <end position="564"/>
    </location>
</feature>
<feature type="transmembrane region" description="Helical" evidence="9">
    <location>
        <begin position="284"/>
        <end position="312"/>
    </location>
</feature>
<keyword evidence="4" id="KW-0547">Nucleotide-binding</keyword>
<dbReference type="InterPro" id="IPR003439">
    <property type="entry name" value="ABC_transporter-like_ATP-bd"/>
</dbReference>
<dbReference type="PANTHER" id="PTHR24223:SF415">
    <property type="entry name" value="FI20190P1"/>
    <property type="match status" value="1"/>
</dbReference>
<keyword evidence="7 9" id="KW-0472">Membrane</keyword>
<keyword evidence="12" id="KW-1185">Reference proteome</keyword>
<dbReference type="OrthoDB" id="6500128at2759"/>
<keyword evidence="2" id="KW-0813">Transport</keyword>
<comment type="caution">
    <text evidence="11">The sequence shown here is derived from an EMBL/GenBank/DDBJ whole genome shotgun (WGS) entry which is preliminary data.</text>
</comment>
<accession>S9UWN7</accession>
<evidence type="ECO:0000256" key="2">
    <source>
        <dbReference type="ARBA" id="ARBA00022448"/>
    </source>
</evidence>
<reference evidence="11 12" key="1">
    <citation type="journal article" date="2013" name="PLoS ONE">
        <title>Predicting the Proteins of Angomonas deanei, Strigomonas culicis and Their Respective Endosymbionts Reveals New Aspects of the Trypanosomatidae Family.</title>
        <authorList>
            <person name="Motta M.C."/>
            <person name="Martins A.C."/>
            <person name="de Souza S.S."/>
            <person name="Catta-Preta C.M."/>
            <person name="Silva R."/>
            <person name="Klein C.C."/>
            <person name="de Almeida L.G."/>
            <person name="de Lima Cunha O."/>
            <person name="Ciapina L.P."/>
            <person name="Brocchi M."/>
            <person name="Colabardini A.C."/>
            <person name="de Araujo Lima B."/>
            <person name="Machado C.R."/>
            <person name="de Almeida Soares C.M."/>
            <person name="Probst C.M."/>
            <person name="de Menezes C.B."/>
            <person name="Thompson C.E."/>
            <person name="Bartholomeu D.C."/>
            <person name="Gradia D.F."/>
            <person name="Pavoni D.P."/>
            <person name="Grisard E.C."/>
            <person name="Fantinatti-Garboggini F."/>
            <person name="Marchini F.K."/>
            <person name="Rodrigues-Luiz G.F."/>
            <person name="Wagner G."/>
            <person name="Goldman G.H."/>
            <person name="Fietto J.L."/>
            <person name="Elias M.C."/>
            <person name="Goldman M.H."/>
            <person name="Sagot M.F."/>
            <person name="Pereira M."/>
            <person name="Stoco P.H."/>
            <person name="de Mendonca-Neto R.P."/>
            <person name="Teixeira S.M."/>
            <person name="Maciel T.E."/>
            <person name="de Oliveira Mendes T.A."/>
            <person name="Urmenyi T.P."/>
            <person name="de Souza W."/>
            <person name="Schenkman S."/>
            <person name="de Vasconcelos A.T."/>
        </authorList>
    </citation>
    <scope>NUCLEOTIDE SEQUENCE [LARGE SCALE GENOMIC DNA]</scope>
</reference>
<evidence type="ECO:0000256" key="8">
    <source>
        <dbReference type="SAM" id="MobiDB-lite"/>
    </source>
</evidence>
<keyword evidence="6 9" id="KW-1133">Transmembrane helix</keyword>
<name>S9UWN7_9TRYP</name>
<dbReference type="Gene3D" id="3.40.50.300">
    <property type="entry name" value="P-loop containing nucleotide triphosphate hydrolases"/>
    <property type="match status" value="1"/>
</dbReference>
<dbReference type="SUPFAM" id="SSF90123">
    <property type="entry name" value="ABC transporter transmembrane region"/>
    <property type="match status" value="1"/>
</dbReference>
<organism evidence="11 12">
    <name type="scientific">Strigomonas culicis</name>
    <dbReference type="NCBI Taxonomy" id="28005"/>
    <lineage>
        <taxon>Eukaryota</taxon>
        <taxon>Discoba</taxon>
        <taxon>Euglenozoa</taxon>
        <taxon>Kinetoplastea</taxon>
        <taxon>Metakinetoplastina</taxon>
        <taxon>Trypanosomatida</taxon>
        <taxon>Trypanosomatidae</taxon>
        <taxon>Strigomonadinae</taxon>
        <taxon>Strigomonas</taxon>
    </lineage>
</organism>
<dbReference type="PROSITE" id="PS50929">
    <property type="entry name" value="ABC_TM1F"/>
    <property type="match status" value="1"/>
</dbReference>
<dbReference type="Proteomes" id="UP000015354">
    <property type="component" value="Unassembled WGS sequence"/>
</dbReference>
<evidence type="ECO:0000259" key="10">
    <source>
        <dbReference type="PROSITE" id="PS50929"/>
    </source>
</evidence>
<dbReference type="InterPro" id="IPR044746">
    <property type="entry name" value="ABCC_6TM_D1"/>
</dbReference>